<reference evidence="1" key="1">
    <citation type="submission" date="2019-04" db="EMBL/GenBank/DDBJ databases">
        <title>Microbes associate with the intestines of laboratory mice.</title>
        <authorList>
            <person name="Navarre W."/>
            <person name="Wong E."/>
            <person name="Huang K."/>
            <person name="Tropini C."/>
            <person name="Ng K."/>
            <person name="Yu B."/>
        </authorList>
    </citation>
    <scope>NUCLEOTIDE SEQUENCE</scope>
    <source>
        <strain evidence="1">NM01_1-7b</strain>
    </source>
</reference>
<sequence>MQTFAIVILTFLIISTLYRRFWFRRVGDWIVQFLQDAFELELLDALNIYQYGLRENSWLFIFGAVTVCFLVLFRISLSWFVRYFNEIDAALDKLIQGDNKEINLTPEMAPMERKLNALRQTLEKRELESRLSEERKNNLVMYLAHDIRTPLTSVIGYLSLLEEAPDMPMEQKAKYVHITLEKANRLEQLINEFFEITRYNIQEIVLEKEEIDLYYMLLQMLEEFYPLLEEKGNRAVLHSDENVSIYGDPVKLARVFNNILKNAVAYSYRNTQIDIFVEEIYTEAAGVKAAKDFSVNHTELGDTGENEKRQPKTIIITFQNQGKTIPREKLESLFDKFYRMDEARNSNTGGAGLGLAIAKEIVTRHGGIIFAESEKEQIIFRVELPVEG</sequence>
<organism evidence="1 2">
    <name type="scientific">Petralouisia muris</name>
    <dbReference type="NCBI Taxonomy" id="3032872"/>
    <lineage>
        <taxon>Bacteria</taxon>
        <taxon>Bacillati</taxon>
        <taxon>Bacillota</taxon>
        <taxon>Clostridia</taxon>
        <taxon>Lachnospirales</taxon>
        <taxon>Lachnospiraceae</taxon>
        <taxon>Petralouisia</taxon>
    </lineage>
</organism>
<name>A0AC61S283_9FIRM</name>
<gene>
    <name evidence="1" type="ORF">E5329_02065</name>
</gene>
<keyword evidence="1" id="KW-0808">Transferase</keyword>
<dbReference type="Proteomes" id="UP000304953">
    <property type="component" value="Unassembled WGS sequence"/>
</dbReference>
<evidence type="ECO:0000313" key="1">
    <source>
        <dbReference type="EMBL" id="TGY98034.1"/>
    </source>
</evidence>
<comment type="caution">
    <text evidence="1">The sequence shown here is derived from an EMBL/GenBank/DDBJ whole genome shotgun (WGS) entry which is preliminary data.</text>
</comment>
<keyword evidence="1" id="KW-0418">Kinase</keyword>
<proteinExistence type="predicted"/>
<dbReference type="EMBL" id="SRYA01000003">
    <property type="protein sequence ID" value="TGY98034.1"/>
    <property type="molecule type" value="Genomic_DNA"/>
</dbReference>
<evidence type="ECO:0000313" key="2">
    <source>
        <dbReference type="Proteomes" id="UP000304953"/>
    </source>
</evidence>
<keyword evidence="2" id="KW-1185">Reference proteome</keyword>
<protein>
    <submittedName>
        <fullName evidence="1">HAMP domain-containing histidine kinase</fullName>
    </submittedName>
</protein>
<accession>A0AC61S283</accession>